<evidence type="ECO:0000256" key="1">
    <source>
        <dbReference type="SAM" id="MobiDB-lite"/>
    </source>
</evidence>
<proteinExistence type="predicted"/>
<feature type="region of interest" description="Disordered" evidence="1">
    <location>
        <begin position="243"/>
        <end position="738"/>
    </location>
</feature>
<feature type="compositionally biased region" description="Polar residues" evidence="1">
    <location>
        <begin position="404"/>
        <end position="418"/>
    </location>
</feature>
<feature type="compositionally biased region" description="Polar residues" evidence="1">
    <location>
        <begin position="566"/>
        <end position="575"/>
    </location>
</feature>
<reference evidence="2 3" key="1">
    <citation type="journal article" date="2012" name="Science">
        <title>The Paleozoic origin of enzymatic lignin decomposition reconstructed from 31 fungal genomes.</title>
        <authorList>
            <person name="Floudas D."/>
            <person name="Binder M."/>
            <person name="Riley R."/>
            <person name="Barry K."/>
            <person name="Blanchette R.A."/>
            <person name="Henrissat B."/>
            <person name="Martinez A.T."/>
            <person name="Otillar R."/>
            <person name="Spatafora J.W."/>
            <person name="Yadav J.S."/>
            <person name="Aerts A."/>
            <person name="Benoit I."/>
            <person name="Boyd A."/>
            <person name="Carlson A."/>
            <person name="Copeland A."/>
            <person name="Coutinho P.M."/>
            <person name="de Vries R.P."/>
            <person name="Ferreira P."/>
            <person name="Findley K."/>
            <person name="Foster B."/>
            <person name="Gaskell J."/>
            <person name="Glotzer D."/>
            <person name="Gorecki P."/>
            <person name="Heitman J."/>
            <person name="Hesse C."/>
            <person name="Hori C."/>
            <person name="Igarashi K."/>
            <person name="Jurgens J.A."/>
            <person name="Kallen N."/>
            <person name="Kersten P."/>
            <person name="Kohler A."/>
            <person name="Kuees U."/>
            <person name="Kumar T.K.A."/>
            <person name="Kuo A."/>
            <person name="LaButti K."/>
            <person name="Larrondo L.F."/>
            <person name="Lindquist E."/>
            <person name="Ling A."/>
            <person name="Lombard V."/>
            <person name="Lucas S."/>
            <person name="Lundell T."/>
            <person name="Martin R."/>
            <person name="McLaughlin D.J."/>
            <person name="Morgenstern I."/>
            <person name="Morin E."/>
            <person name="Murat C."/>
            <person name="Nagy L.G."/>
            <person name="Nolan M."/>
            <person name="Ohm R.A."/>
            <person name="Patyshakuliyeva A."/>
            <person name="Rokas A."/>
            <person name="Ruiz-Duenas F.J."/>
            <person name="Sabat G."/>
            <person name="Salamov A."/>
            <person name="Samejima M."/>
            <person name="Schmutz J."/>
            <person name="Slot J.C."/>
            <person name="St John F."/>
            <person name="Stenlid J."/>
            <person name="Sun H."/>
            <person name="Sun S."/>
            <person name="Syed K."/>
            <person name="Tsang A."/>
            <person name="Wiebenga A."/>
            <person name="Young D."/>
            <person name="Pisabarro A."/>
            <person name="Eastwood D.C."/>
            <person name="Martin F."/>
            <person name="Cullen D."/>
            <person name="Grigoriev I.V."/>
            <person name="Hibbett D.S."/>
        </authorList>
    </citation>
    <scope>NUCLEOTIDE SEQUENCE [LARGE SCALE GENOMIC DNA]</scope>
    <source>
        <strain evidence="2 3">MD-104</strain>
    </source>
</reference>
<feature type="compositionally biased region" description="Polar residues" evidence="1">
    <location>
        <begin position="590"/>
        <end position="615"/>
    </location>
</feature>
<dbReference type="EMBL" id="KB467942">
    <property type="protein sequence ID" value="PCH38508.1"/>
    <property type="molecule type" value="Genomic_DNA"/>
</dbReference>
<evidence type="ECO:0008006" key="4">
    <source>
        <dbReference type="Google" id="ProtNLM"/>
    </source>
</evidence>
<dbReference type="InterPro" id="IPR036420">
    <property type="entry name" value="BRCT_dom_sf"/>
</dbReference>
<sequence>MQEEEDAADLFTIDGRPARFHLYTAGYGKLTQGQVDELWNKIVDHGGIIVDENDSPDTIIAQYMGVPHLRQKYWLSRTVWIEEPMFIQTCINTGQYMEIRSRPVRKGMGGRLGPRTAFTPEDDRHLAEYLAACIPYKEEGARTGHSVYKYLMQLGEDFEDFQWALRHTEQSWRERYRKRQETFDPVIEHIVEQNPPREDGKGLYELSRRFGPRARKRAQIRHFEEEEEGEYVIDKNDELYEEGASAEAGDNPSKRRQSRRDSGAFDDIEERGHLSKRARYTDPASRHAPPVEQGRSTQHPNSFSHPARPSRRSMDFEADEELPFELPGEYEEDDAVLNQLVLDDEERPGPEDAGPSYTQRTPSPSISERIKRFHISPQNSGAEQTRPRPRPRRPGMPDDAWMPMSSQATMVNPTQNQLPRPAELSDTDEETEADARRANMRANDRGAEASPSRRVPEASNGARDVQPAAQKPSRGKRIMVVEIPPFAGSPPKSRRRPTPVNASAAREADDSREVRANEREQALSPSPSATQGRPGDSRSPSAEAHVSKGHDIREMGADVRERAPSPSDQDTPQTQENDRETHDDEENVENLLSINIGTSHSSIAGSASTKSQSSHPFDVLDSDDERIKQSLFRQSTSQSLSMRSRLSDRTPKSPVSVPSDDSDGDDISRLSRLSHHATKGSFVSESDQESTVPMTGTRAREAKDRETEEIKRIPYTPPSGTRAAAAATLSLRSRNVRR</sequence>
<dbReference type="STRING" id="742152.A0A2H3JLA8"/>
<protein>
    <recommendedName>
        <fullName evidence="4">BRCT domain-containing protein</fullName>
    </recommendedName>
</protein>
<dbReference type="SUPFAM" id="SSF52113">
    <property type="entry name" value="BRCT domain"/>
    <property type="match status" value="1"/>
</dbReference>
<feature type="compositionally biased region" description="Polar residues" evidence="1">
    <location>
        <begin position="681"/>
        <end position="694"/>
    </location>
</feature>
<dbReference type="SUPFAM" id="SSF46689">
    <property type="entry name" value="Homeodomain-like"/>
    <property type="match status" value="1"/>
</dbReference>
<gene>
    <name evidence="2" type="ORF">WOLCODRAFT_136314</name>
</gene>
<feature type="compositionally biased region" description="Polar residues" evidence="1">
    <location>
        <begin position="356"/>
        <end position="366"/>
    </location>
</feature>
<feature type="compositionally biased region" description="Basic and acidic residues" evidence="1">
    <location>
        <begin position="433"/>
        <end position="447"/>
    </location>
</feature>
<dbReference type="OMA" id="SWKERYK"/>
<evidence type="ECO:0000313" key="2">
    <source>
        <dbReference type="EMBL" id="PCH38508.1"/>
    </source>
</evidence>
<dbReference type="AlphaFoldDB" id="A0A2H3JLA8"/>
<feature type="compositionally biased region" description="Basic and acidic residues" evidence="1">
    <location>
        <begin position="698"/>
        <end position="712"/>
    </location>
</feature>
<dbReference type="Proteomes" id="UP000218811">
    <property type="component" value="Unassembled WGS sequence"/>
</dbReference>
<dbReference type="Gene3D" id="1.10.10.60">
    <property type="entry name" value="Homeodomain-like"/>
    <property type="match status" value="1"/>
</dbReference>
<feature type="compositionally biased region" description="Basic and acidic residues" evidence="1">
    <location>
        <begin position="545"/>
        <end position="563"/>
    </location>
</feature>
<organism evidence="2 3">
    <name type="scientific">Wolfiporia cocos (strain MD-104)</name>
    <name type="common">Brown rot fungus</name>
    <dbReference type="NCBI Taxonomy" id="742152"/>
    <lineage>
        <taxon>Eukaryota</taxon>
        <taxon>Fungi</taxon>
        <taxon>Dikarya</taxon>
        <taxon>Basidiomycota</taxon>
        <taxon>Agaricomycotina</taxon>
        <taxon>Agaricomycetes</taxon>
        <taxon>Polyporales</taxon>
        <taxon>Phaeolaceae</taxon>
        <taxon>Wolfiporia</taxon>
    </lineage>
</organism>
<feature type="compositionally biased region" description="Acidic residues" evidence="1">
    <location>
        <begin position="316"/>
        <end position="335"/>
    </location>
</feature>
<feature type="compositionally biased region" description="Polar residues" evidence="1">
    <location>
        <begin position="631"/>
        <end position="644"/>
    </location>
</feature>
<name>A0A2H3JLA8_WOLCO</name>
<feature type="compositionally biased region" description="Polar residues" evidence="1">
    <location>
        <begin position="294"/>
        <end position="304"/>
    </location>
</feature>
<dbReference type="InterPro" id="IPR009057">
    <property type="entry name" value="Homeodomain-like_sf"/>
</dbReference>
<evidence type="ECO:0000313" key="3">
    <source>
        <dbReference type="Proteomes" id="UP000218811"/>
    </source>
</evidence>
<keyword evidence="3" id="KW-1185">Reference proteome</keyword>
<dbReference type="OrthoDB" id="435460at2759"/>
<feature type="compositionally biased region" description="Basic and acidic residues" evidence="1">
    <location>
        <begin position="506"/>
        <end position="521"/>
    </location>
</feature>
<accession>A0A2H3JLA8</accession>
<dbReference type="CDD" id="cd11655">
    <property type="entry name" value="rap1_myb-like"/>
    <property type="match status" value="1"/>
</dbReference>
<feature type="compositionally biased region" description="Low complexity" evidence="1">
    <location>
        <begin position="721"/>
        <end position="738"/>
    </location>
</feature>